<evidence type="ECO:0000259" key="7">
    <source>
        <dbReference type="PROSITE" id="PS50922"/>
    </source>
</evidence>
<feature type="domain" description="TLC" evidence="7">
    <location>
        <begin position="35"/>
        <end position="224"/>
    </location>
</feature>
<sequence length="232" mass="25668">MAVSGSRDPDVVNVVALGVISWTTAFVLVRKLLRNRSFELCNRVVSTLHAALAVTLASLSVQDLRCPICPLASQSSPFQMQILGVSCSYLIYDMVCCHFDKRVSVDNTIHHLISIVGIAAGLAYQKCGSEMVAALLITEISSPFLHLREILKEIGYRNTELNFAADIAFAVIFSFARMVGGPYLTYLTLSSNVPLLIKAMALGLQLVSAYWFYKIVRMVRFKLNNRSTLKNN</sequence>
<dbReference type="GeneID" id="111013995"/>
<dbReference type="KEGG" id="mcha:111013995"/>
<dbReference type="GO" id="GO:0016020">
    <property type="term" value="C:membrane"/>
    <property type="evidence" value="ECO:0007669"/>
    <property type="project" value="UniProtKB-SubCell"/>
</dbReference>
<evidence type="ECO:0000313" key="8">
    <source>
        <dbReference type="Proteomes" id="UP000504603"/>
    </source>
</evidence>
<evidence type="ECO:0000256" key="2">
    <source>
        <dbReference type="ARBA" id="ARBA00022692"/>
    </source>
</evidence>
<accession>A0A6J1CR65</accession>
<dbReference type="SMART" id="SM00724">
    <property type="entry name" value="TLC"/>
    <property type="match status" value="1"/>
</dbReference>
<dbReference type="InterPro" id="IPR006634">
    <property type="entry name" value="TLC-dom"/>
</dbReference>
<evidence type="ECO:0000256" key="6">
    <source>
        <dbReference type="SAM" id="Phobius"/>
    </source>
</evidence>
<feature type="transmembrane region" description="Helical" evidence="6">
    <location>
        <begin position="163"/>
        <end position="183"/>
    </location>
</feature>
<protein>
    <submittedName>
        <fullName evidence="9">Transmembrane protein 136-like isoform X1</fullName>
    </submittedName>
</protein>
<evidence type="ECO:0000313" key="9">
    <source>
        <dbReference type="RefSeq" id="XP_022144270.1"/>
    </source>
</evidence>
<evidence type="ECO:0000256" key="1">
    <source>
        <dbReference type="ARBA" id="ARBA00004141"/>
    </source>
</evidence>
<dbReference type="OrthoDB" id="506011at2759"/>
<evidence type="ECO:0000256" key="3">
    <source>
        <dbReference type="ARBA" id="ARBA00022989"/>
    </source>
</evidence>
<feature type="transmembrane region" description="Helical" evidence="6">
    <location>
        <begin position="195"/>
        <end position="213"/>
    </location>
</feature>
<gene>
    <name evidence="9" type="primary">LOC111013995</name>
</gene>
<dbReference type="AlphaFoldDB" id="A0A6J1CR65"/>
<dbReference type="InterPro" id="IPR042512">
    <property type="entry name" value="TLCD5"/>
</dbReference>
<keyword evidence="4 5" id="KW-0472">Membrane</keyword>
<evidence type="ECO:0000256" key="4">
    <source>
        <dbReference type="ARBA" id="ARBA00023136"/>
    </source>
</evidence>
<feature type="transmembrane region" description="Helical" evidence="6">
    <location>
        <begin position="12"/>
        <end position="33"/>
    </location>
</feature>
<dbReference type="Proteomes" id="UP000504603">
    <property type="component" value="Unplaced"/>
</dbReference>
<evidence type="ECO:0000256" key="5">
    <source>
        <dbReference type="PROSITE-ProRule" id="PRU00205"/>
    </source>
</evidence>
<dbReference type="PANTHER" id="PTHR31898:SF1">
    <property type="entry name" value="TLC DOMAIN-CONTAINING PROTEIN 5"/>
    <property type="match status" value="1"/>
</dbReference>
<keyword evidence="3 6" id="KW-1133">Transmembrane helix</keyword>
<proteinExistence type="predicted"/>
<reference evidence="9" key="1">
    <citation type="submission" date="2025-08" db="UniProtKB">
        <authorList>
            <consortium name="RefSeq"/>
        </authorList>
    </citation>
    <scope>IDENTIFICATION</scope>
    <source>
        <strain evidence="9">OHB3-1</strain>
    </source>
</reference>
<name>A0A6J1CR65_MOMCH</name>
<keyword evidence="8" id="KW-1185">Reference proteome</keyword>
<keyword evidence="2 5" id="KW-0812">Transmembrane</keyword>
<dbReference type="Pfam" id="PF03798">
    <property type="entry name" value="TRAM_LAG1_CLN8"/>
    <property type="match status" value="1"/>
</dbReference>
<dbReference type="PROSITE" id="PS50922">
    <property type="entry name" value="TLC"/>
    <property type="match status" value="1"/>
</dbReference>
<dbReference type="RefSeq" id="XP_022144270.1">
    <property type="nucleotide sequence ID" value="XM_022288578.1"/>
</dbReference>
<dbReference type="PANTHER" id="PTHR31898">
    <property type="entry name" value="TRANSMEMBRANE PROTEIN 136"/>
    <property type="match status" value="1"/>
</dbReference>
<organism evidence="8 9">
    <name type="scientific">Momordica charantia</name>
    <name type="common">Bitter gourd</name>
    <name type="synonym">Balsam pear</name>
    <dbReference type="NCBI Taxonomy" id="3673"/>
    <lineage>
        <taxon>Eukaryota</taxon>
        <taxon>Viridiplantae</taxon>
        <taxon>Streptophyta</taxon>
        <taxon>Embryophyta</taxon>
        <taxon>Tracheophyta</taxon>
        <taxon>Spermatophyta</taxon>
        <taxon>Magnoliopsida</taxon>
        <taxon>eudicotyledons</taxon>
        <taxon>Gunneridae</taxon>
        <taxon>Pentapetalae</taxon>
        <taxon>rosids</taxon>
        <taxon>fabids</taxon>
        <taxon>Cucurbitales</taxon>
        <taxon>Cucurbitaceae</taxon>
        <taxon>Momordiceae</taxon>
        <taxon>Momordica</taxon>
    </lineage>
</organism>
<comment type="subcellular location">
    <subcellularLocation>
        <location evidence="1">Membrane</location>
        <topology evidence="1">Multi-pass membrane protein</topology>
    </subcellularLocation>
</comment>